<feature type="compositionally biased region" description="Basic and acidic residues" evidence="2">
    <location>
        <begin position="7"/>
        <end position="20"/>
    </location>
</feature>
<dbReference type="PANTHER" id="PTHR15377:SF3">
    <property type="entry name" value="WW DOMAIN-CONTAINING PROTEIN"/>
    <property type="match status" value="1"/>
</dbReference>
<comment type="caution">
    <text evidence="4">The sequence shown here is derived from an EMBL/GenBank/DDBJ whole genome shotgun (WGS) entry which is preliminary data.</text>
</comment>
<dbReference type="GO" id="GO:0003712">
    <property type="term" value="F:transcription coregulator activity"/>
    <property type="evidence" value="ECO:0007669"/>
    <property type="project" value="TreeGrafter"/>
</dbReference>
<dbReference type="Gene3D" id="2.20.70.10">
    <property type="match status" value="1"/>
</dbReference>
<dbReference type="SUPFAM" id="SSF51045">
    <property type="entry name" value="WW domain"/>
    <property type="match status" value="1"/>
</dbReference>
<protein>
    <recommendedName>
        <fullName evidence="3">WW domain-containing protein</fullName>
    </recommendedName>
</protein>
<evidence type="ECO:0000313" key="4">
    <source>
        <dbReference type="EMBL" id="KAJ3120723.1"/>
    </source>
</evidence>
<proteinExistence type="predicted"/>
<evidence type="ECO:0000256" key="1">
    <source>
        <dbReference type="ARBA" id="ARBA00022737"/>
    </source>
</evidence>
<evidence type="ECO:0000259" key="3">
    <source>
        <dbReference type="PROSITE" id="PS50020"/>
    </source>
</evidence>
<dbReference type="GO" id="GO:0005634">
    <property type="term" value="C:nucleus"/>
    <property type="evidence" value="ECO:0007669"/>
    <property type="project" value="TreeGrafter"/>
</dbReference>
<feature type="compositionally biased region" description="Low complexity" evidence="2">
    <location>
        <begin position="21"/>
        <end position="32"/>
    </location>
</feature>
<dbReference type="GO" id="GO:0070063">
    <property type="term" value="F:RNA polymerase binding"/>
    <property type="evidence" value="ECO:0007669"/>
    <property type="project" value="InterPro"/>
</dbReference>
<dbReference type="Proteomes" id="UP001211907">
    <property type="component" value="Unassembled WGS sequence"/>
</dbReference>
<organism evidence="4 5">
    <name type="scientific">Physocladia obscura</name>
    <dbReference type="NCBI Taxonomy" id="109957"/>
    <lineage>
        <taxon>Eukaryota</taxon>
        <taxon>Fungi</taxon>
        <taxon>Fungi incertae sedis</taxon>
        <taxon>Chytridiomycota</taxon>
        <taxon>Chytridiomycota incertae sedis</taxon>
        <taxon>Chytridiomycetes</taxon>
        <taxon>Chytridiales</taxon>
        <taxon>Chytriomycetaceae</taxon>
        <taxon>Physocladia</taxon>
    </lineage>
</organism>
<dbReference type="CDD" id="cd00201">
    <property type="entry name" value="WW"/>
    <property type="match status" value="1"/>
</dbReference>
<evidence type="ECO:0000256" key="2">
    <source>
        <dbReference type="SAM" id="MobiDB-lite"/>
    </source>
</evidence>
<dbReference type="InterPro" id="IPR036020">
    <property type="entry name" value="WW_dom_sf"/>
</dbReference>
<dbReference type="PANTHER" id="PTHR15377">
    <property type="entry name" value="TRANSCRIPTION ELONGATION REGULATOR 1"/>
    <property type="match status" value="1"/>
</dbReference>
<dbReference type="SMART" id="SM00456">
    <property type="entry name" value="WW"/>
    <property type="match status" value="1"/>
</dbReference>
<accession>A0AAD5T158</accession>
<dbReference type="EMBL" id="JADGJH010000940">
    <property type="protein sequence ID" value="KAJ3120723.1"/>
    <property type="molecule type" value="Genomic_DNA"/>
</dbReference>
<keyword evidence="1" id="KW-0677">Repeat</keyword>
<keyword evidence="5" id="KW-1185">Reference proteome</keyword>
<name>A0AAD5T158_9FUNG</name>
<evidence type="ECO:0000313" key="5">
    <source>
        <dbReference type="Proteomes" id="UP001211907"/>
    </source>
</evidence>
<dbReference type="Pfam" id="PF00397">
    <property type="entry name" value="WW"/>
    <property type="match status" value="1"/>
</dbReference>
<feature type="compositionally biased region" description="Polar residues" evidence="2">
    <location>
        <begin position="53"/>
        <end position="66"/>
    </location>
</feature>
<dbReference type="InterPro" id="IPR001202">
    <property type="entry name" value="WW_dom"/>
</dbReference>
<feature type="compositionally biased region" description="Basic and acidic residues" evidence="2">
    <location>
        <begin position="67"/>
        <end position="79"/>
    </location>
</feature>
<dbReference type="InterPro" id="IPR045148">
    <property type="entry name" value="TCRG1-like"/>
</dbReference>
<sequence length="173" mass="19825">MQPNNKVRNDPLDVDYDPHAARLQQQQQQQQIQRRRDRPIPPPPPAAPSVRPNLTSQPELQQQIPHKQQEEKQQDKHSEQVQQIKDSAALIYSAWTAHVNPSGTPYYFNSVTNQSVWERPACLPLAEFPTASHKNFTQELQSETGIIGLQDISEQSDKQPQEEIILHERAIAM</sequence>
<feature type="domain" description="WW" evidence="3">
    <location>
        <begin position="89"/>
        <end position="122"/>
    </location>
</feature>
<reference evidence="4" key="1">
    <citation type="submission" date="2020-05" db="EMBL/GenBank/DDBJ databases">
        <title>Phylogenomic resolution of chytrid fungi.</title>
        <authorList>
            <person name="Stajich J.E."/>
            <person name="Amses K."/>
            <person name="Simmons R."/>
            <person name="Seto K."/>
            <person name="Myers J."/>
            <person name="Bonds A."/>
            <person name="Quandt C.A."/>
            <person name="Barry K."/>
            <person name="Liu P."/>
            <person name="Grigoriev I."/>
            <person name="Longcore J.E."/>
            <person name="James T.Y."/>
        </authorList>
    </citation>
    <scope>NUCLEOTIDE SEQUENCE</scope>
    <source>
        <strain evidence="4">JEL0513</strain>
    </source>
</reference>
<dbReference type="PROSITE" id="PS50020">
    <property type="entry name" value="WW_DOMAIN_2"/>
    <property type="match status" value="1"/>
</dbReference>
<gene>
    <name evidence="4" type="ORF">HK100_012678</name>
</gene>
<dbReference type="AlphaFoldDB" id="A0AAD5T158"/>
<feature type="region of interest" description="Disordered" evidence="2">
    <location>
        <begin position="1"/>
        <end position="83"/>
    </location>
</feature>